<evidence type="ECO:0000259" key="2">
    <source>
        <dbReference type="Pfam" id="PF02120"/>
    </source>
</evidence>
<proteinExistence type="predicted"/>
<name>A0AAW7MMA0_9BURK</name>
<evidence type="ECO:0000313" key="6">
    <source>
        <dbReference type="Proteomes" id="UP001172791"/>
    </source>
</evidence>
<dbReference type="Pfam" id="PF02120">
    <property type="entry name" value="Flg_hook"/>
    <property type="match status" value="1"/>
</dbReference>
<accession>A0AAW7MMA0</accession>
<dbReference type="AlphaFoldDB" id="A0AAW7MMA0"/>
<evidence type="ECO:0000313" key="5">
    <source>
        <dbReference type="Proteomes" id="UP001172788"/>
    </source>
</evidence>
<dbReference type="CDD" id="cd17470">
    <property type="entry name" value="T3SS_Flik_C"/>
    <property type="match status" value="1"/>
</dbReference>
<evidence type="ECO:0000313" key="3">
    <source>
        <dbReference type="EMBL" id="MDN4573867.1"/>
    </source>
</evidence>
<dbReference type="Proteomes" id="UP001172791">
    <property type="component" value="Unassembled WGS sequence"/>
</dbReference>
<comment type="caution">
    <text evidence="3">The sequence shown here is derived from an EMBL/GenBank/DDBJ whole genome shotgun (WGS) entry which is preliminary data.</text>
</comment>
<organism evidence="3 6">
    <name type="scientific">Pandoraea cepalis</name>
    <dbReference type="NCBI Taxonomy" id="2508294"/>
    <lineage>
        <taxon>Bacteria</taxon>
        <taxon>Pseudomonadati</taxon>
        <taxon>Pseudomonadota</taxon>
        <taxon>Betaproteobacteria</taxon>
        <taxon>Burkholderiales</taxon>
        <taxon>Burkholderiaceae</taxon>
        <taxon>Pandoraea</taxon>
    </lineage>
</organism>
<evidence type="ECO:0000256" key="1">
    <source>
        <dbReference type="SAM" id="MobiDB-lite"/>
    </source>
</evidence>
<dbReference type="InterPro" id="IPR021136">
    <property type="entry name" value="Flagellar_hook_control-like_C"/>
</dbReference>
<dbReference type="RefSeq" id="WP_301234722.1">
    <property type="nucleotide sequence ID" value="NZ_QAIC01000039.1"/>
</dbReference>
<reference evidence="3" key="1">
    <citation type="submission" date="2018-04" db="EMBL/GenBank/DDBJ databases">
        <authorList>
            <person name="Jy Z."/>
        </authorList>
    </citation>
    <scope>NUCLEOTIDE SEQUENCE</scope>
    <source>
        <strain evidence="4">AS13</strain>
        <strain evidence="3">LA18</strain>
    </source>
</reference>
<gene>
    <name evidence="3" type="ORF">DBA34_11440</name>
    <name evidence="4" type="ORF">DBB29_20080</name>
</gene>
<dbReference type="EMBL" id="QAID01000044">
    <property type="protein sequence ID" value="MDN4580403.1"/>
    <property type="molecule type" value="Genomic_DNA"/>
</dbReference>
<sequence length="423" mass="42450">MIVELARLTTFTRADPLSTVAHGASPADSAHTVSVPQDGMASHDFAASLVRLSAQGLDPDAAADEPNTGLAVSAGASDTSLGQGMEARVGTAVAPAMPVAGPDPQNAVDTNGTPDPEPDDAGTAREVAVLAPIMPVTPVTSVTTAAVKFDAGEPAFMPLDTYASDGESPDDAAASHLATMLAAREHRMQGAVSSAQPTERGTGAVDSSTSVSVSAKASAARVGAPMSPPPVASLPANMTNDDGVAHAVLATFSPTLSGSAVATELTAATGISGLTSLATVSGGTLAGAVAASDGAGVSRTLFERVQSMMENGVQEARMRLMPAELGEIGIVVRKSPMQLSVSLHVARPEVLSLVQGTVGLLRDMLSQRHAGDVHVSIASLPQHGGDGASGNARDRHTRDDRAGDASPGLALGAAGRNDEAFRL</sequence>
<dbReference type="EMBL" id="QAIC01000039">
    <property type="protein sequence ID" value="MDN4573867.1"/>
    <property type="molecule type" value="Genomic_DNA"/>
</dbReference>
<dbReference type="InterPro" id="IPR038610">
    <property type="entry name" value="FliK-like_C_sf"/>
</dbReference>
<protein>
    <recommendedName>
        <fullName evidence="2">Flagellar hook-length control protein-like C-terminal domain-containing protein</fullName>
    </recommendedName>
</protein>
<evidence type="ECO:0000313" key="4">
    <source>
        <dbReference type="EMBL" id="MDN4580403.1"/>
    </source>
</evidence>
<feature type="domain" description="Flagellar hook-length control protein-like C-terminal" evidence="2">
    <location>
        <begin position="303"/>
        <end position="379"/>
    </location>
</feature>
<feature type="compositionally biased region" description="Basic and acidic residues" evidence="1">
    <location>
        <begin position="392"/>
        <end position="403"/>
    </location>
</feature>
<feature type="region of interest" description="Disordered" evidence="1">
    <location>
        <begin position="185"/>
        <end position="210"/>
    </location>
</feature>
<dbReference type="Proteomes" id="UP001172788">
    <property type="component" value="Unassembled WGS sequence"/>
</dbReference>
<keyword evidence="5" id="KW-1185">Reference proteome</keyword>
<feature type="region of interest" description="Disordered" evidence="1">
    <location>
        <begin position="378"/>
        <end position="423"/>
    </location>
</feature>
<dbReference type="Gene3D" id="3.30.750.140">
    <property type="match status" value="1"/>
</dbReference>
<feature type="region of interest" description="Disordered" evidence="1">
    <location>
        <begin position="97"/>
        <end position="122"/>
    </location>
</feature>